<organism evidence="1 2">
    <name type="scientific">Brachyspira pilosicoli P43/6/78</name>
    <dbReference type="NCBI Taxonomy" id="1042417"/>
    <lineage>
        <taxon>Bacteria</taxon>
        <taxon>Pseudomonadati</taxon>
        <taxon>Spirochaetota</taxon>
        <taxon>Spirochaetia</taxon>
        <taxon>Brachyspirales</taxon>
        <taxon>Brachyspiraceae</taxon>
        <taxon>Brachyspira</taxon>
    </lineage>
</organism>
<dbReference type="InterPro" id="IPR023198">
    <property type="entry name" value="PGP-like_dom2"/>
</dbReference>
<protein>
    <submittedName>
        <fullName evidence="1">HAD-superfamily hydrolase</fullName>
    </submittedName>
</protein>
<dbReference type="NCBIfam" id="TIGR01509">
    <property type="entry name" value="HAD-SF-IA-v3"/>
    <property type="match status" value="1"/>
</dbReference>
<dbReference type="EMBL" id="CP002873">
    <property type="protein sequence ID" value="AGA66836.1"/>
    <property type="molecule type" value="Genomic_DNA"/>
</dbReference>
<dbReference type="SFLD" id="SFLDG01129">
    <property type="entry name" value="C1.5:_HAD__Beta-PGM__Phosphata"/>
    <property type="match status" value="1"/>
</dbReference>
<dbReference type="CDD" id="cd02603">
    <property type="entry name" value="HAD_sEH-N_like"/>
    <property type="match status" value="1"/>
</dbReference>
<evidence type="ECO:0000313" key="1">
    <source>
        <dbReference type="EMBL" id="AGA66836.1"/>
    </source>
</evidence>
<dbReference type="InterPro" id="IPR023214">
    <property type="entry name" value="HAD_sf"/>
</dbReference>
<dbReference type="KEGG" id="bpip:BPP43_08195"/>
<name>A0A3B6VLR7_BRAPL</name>
<dbReference type="InterPro" id="IPR036412">
    <property type="entry name" value="HAD-like_sf"/>
</dbReference>
<reference evidence="1 2" key="1">
    <citation type="journal article" date="2013" name="Genome Announc.">
        <title>Complete Genome Sequence of the Porcine Strain Brachyspira pilosicoli P43/6/78(T.).</title>
        <authorList>
            <person name="Lin C."/>
            <person name="den Bakker H.C."/>
            <person name="Suzuki H."/>
            <person name="Lefebure T."/>
            <person name="Ponnala L."/>
            <person name="Sun Q."/>
            <person name="Stanhope M.J."/>
            <person name="Wiedmann M."/>
            <person name="Duhamel G.E."/>
        </authorList>
    </citation>
    <scope>NUCLEOTIDE SEQUENCE [LARGE SCALE GENOMIC DNA]</scope>
    <source>
        <strain evidence="1 2">P43/6/78</strain>
    </source>
</reference>
<dbReference type="InterPro" id="IPR006439">
    <property type="entry name" value="HAD-SF_hydro_IA"/>
</dbReference>
<proteinExistence type="predicted"/>
<dbReference type="Gene3D" id="3.40.50.1000">
    <property type="entry name" value="HAD superfamily/HAD-like"/>
    <property type="match status" value="1"/>
</dbReference>
<dbReference type="RefSeq" id="WP_013244314.1">
    <property type="nucleotide sequence ID" value="NC_019908.1"/>
</dbReference>
<dbReference type="GeneID" id="56439941"/>
<dbReference type="Pfam" id="PF00702">
    <property type="entry name" value="Hydrolase"/>
    <property type="match status" value="1"/>
</dbReference>
<dbReference type="PANTHER" id="PTHR43611">
    <property type="entry name" value="ALPHA-D-GLUCOSE 1-PHOSPHATE PHOSPHATASE"/>
    <property type="match status" value="1"/>
</dbReference>
<dbReference type="PANTHER" id="PTHR43611:SF3">
    <property type="entry name" value="FLAVIN MONONUCLEOTIDE HYDROLASE 1, CHLOROPLATIC"/>
    <property type="match status" value="1"/>
</dbReference>
<evidence type="ECO:0000313" key="2">
    <source>
        <dbReference type="Proteomes" id="UP000010793"/>
    </source>
</evidence>
<sequence length="204" mass="23816">MIKNIISDIGNVLFKFDVVDFLYKHTNRVDDVDEFLDNTIRDKNWSLMDKGDLSFNNAKDYFLHACPKYKFILKEIFDSNLSAVLSIHHNIELLKEYKLKGYNIYYLSNMPVETFNTIRKKTDFFDKTCSGGIISADVKIIKPTKAIYELLLRKYKLNAKECLFIDDNFDNVAAAEQVGIKSIHLKNIDDLSLELKNIEYYENN</sequence>
<dbReference type="Gene3D" id="1.10.150.240">
    <property type="entry name" value="Putative phosphatase, domain 2"/>
    <property type="match status" value="1"/>
</dbReference>
<keyword evidence="1" id="KW-0378">Hydrolase</keyword>
<dbReference type="AlphaFoldDB" id="A0A3B6VLR7"/>
<dbReference type="SUPFAM" id="SSF56784">
    <property type="entry name" value="HAD-like"/>
    <property type="match status" value="1"/>
</dbReference>
<dbReference type="SFLD" id="SFLDS00003">
    <property type="entry name" value="Haloacid_Dehalogenase"/>
    <property type="match status" value="1"/>
</dbReference>
<gene>
    <name evidence="1" type="ORF">BPP43_08195</name>
</gene>
<dbReference type="Proteomes" id="UP000010793">
    <property type="component" value="Chromosome"/>
</dbReference>
<accession>A0A3B6VLR7</accession>
<keyword evidence="2" id="KW-1185">Reference proteome</keyword>
<dbReference type="GO" id="GO:0016787">
    <property type="term" value="F:hydrolase activity"/>
    <property type="evidence" value="ECO:0007669"/>
    <property type="project" value="UniProtKB-KW"/>
</dbReference>